<dbReference type="PANTHER" id="PTHR48418:SF1">
    <property type="entry name" value="TRNA WYBUTOSINE-SYNTHESIZING PROTEIN 3"/>
    <property type="match status" value="1"/>
</dbReference>
<keyword evidence="12" id="KW-1185">Reference proteome</keyword>
<evidence type="ECO:0000313" key="12">
    <source>
        <dbReference type="Proteomes" id="UP000275078"/>
    </source>
</evidence>
<dbReference type="Pfam" id="PF02676">
    <property type="entry name" value="TYW3"/>
    <property type="match status" value="1"/>
</dbReference>
<dbReference type="STRING" id="1160509.A0A3N4ILL8"/>
<reference evidence="11 12" key="1">
    <citation type="journal article" date="2018" name="Nat. Ecol. Evol.">
        <title>Pezizomycetes genomes reveal the molecular basis of ectomycorrhizal truffle lifestyle.</title>
        <authorList>
            <person name="Murat C."/>
            <person name="Payen T."/>
            <person name="Noel B."/>
            <person name="Kuo A."/>
            <person name="Morin E."/>
            <person name="Chen J."/>
            <person name="Kohler A."/>
            <person name="Krizsan K."/>
            <person name="Balestrini R."/>
            <person name="Da Silva C."/>
            <person name="Montanini B."/>
            <person name="Hainaut M."/>
            <person name="Levati E."/>
            <person name="Barry K.W."/>
            <person name="Belfiori B."/>
            <person name="Cichocki N."/>
            <person name="Clum A."/>
            <person name="Dockter R.B."/>
            <person name="Fauchery L."/>
            <person name="Guy J."/>
            <person name="Iotti M."/>
            <person name="Le Tacon F."/>
            <person name="Lindquist E.A."/>
            <person name="Lipzen A."/>
            <person name="Malagnac F."/>
            <person name="Mello A."/>
            <person name="Molinier V."/>
            <person name="Miyauchi S."/>
            <person name="Poulain J."/>
            <person name="Riccioni C."/>
            <person name="Rubini A."/>
            <person name="Sitrit Y."/>
            <person name="Splivallo R."/>
            <person name="Traeger S."/>
            <person name="Wang M."/>
            <person name="Zifcakova L."/>
            <person name="Wipf D."/>
            <person name="Zambonelli A."/>
            <person name="Paolocci F."/>
            <person name="Nowrousian M."/>
            <person name="Ottonello S."/>
            <person name="Baldrian P."/>
            <person name="Spatafora J.W."/>
            <person name="Henrissat B."/>
            <person name="Nagy L.G."/>
            <person name="Aury J.M."/>
            <person name="Wincker P."/>
            <person name="Grigoriev I.V."/>
            <person name="Bonfante P."/>
            <person name="Martin F.M."/>
        </authorList>
    </citation>
    <scope>NUCLEOTIDE SEQUENCE [LARGE SCALE GENOMIC DNA]</scope>
    <source>
        <strain evidence="11 12">RN42</strain>
    </source>
</reference>
<dbReference type="InterPro" id="IPR003827">
    <property type="entry name" value="tRNA_yW-synthesising"/>
</dbReference>
<evidence type="ECO:0000256" key="6">
    <source>
        <dbReference type="ARBA" id="ARBA00022694"/>
    </source>
</evidence>
<dbReference type="Gene3D" id="3.30.1960.10">
    <property type="entry name" value="tRNA wybutosine-synthesizing-like"/>
    <property type="match status" value="1"/>
</dbReference>
<protein>
    <recommendedName>
        <fullName evidence="2">tRNA(Phe) 7-[(3-amino-3-carboxypropyl)-4-demethylwyosine(37)-N(4)]-methyltransferase</fullName>
        <ecNumber evidence="2">2.1.1.282</ecNumber>
    </recommendedName>
    <alternativeName>
        <fullName evidence="7">tRNA(Phe) 7-((3-amino-3-carboxypropyl)-4-demethylwyosine(37)-N(4))-methyltransferase</fullName>
    </alternativeName>
</protein>
<accession>A0A3N4ILL8</accession>
<dbReference type="GO" id="GO:0008168">
    <property type="term" value="F:methyltransferase activity"/>
    <property type="evidence" value="ECO:0007669"/>
    <property type="project" value="UniProtKB-KW"/>
</dbReference>
<evidence type="ECO:0000259" key="10">
    <source>
        <dbReference type="Pfam" id="PF02676"/>
    </source>
</evidence>
<proteinExistence type="inferred from homology"/>
<evidence type="ECO:0000256" key="7">
    <source>
        <dbReference type="ARBA" id="ARBA00030554"/>
    </source>
</evidence>
<keyword evidence="6" id="KW-0819">tRNA processing</keyword>
<feature type="domain" description="tRNA wybutosine-synthesizing protein" evidence="10">
    <location>
        <begin position="8"/>
        <end position="276"/>
    </location>
</feature>
<sequence length="325" mass="36327">MPNTFADHKARILEGIDFDDRSPKGSIDVQILPLVNKLNAHPQIVTLSSCAGRVSVFLEGEKQAGQQHHGGDAEHQPEVQLGKGSGKWLFVSHEPVERAPAVSLIEMIFCGKGKDGNYTEKMAERPMLLNPALMDDQLRDIEFNEETRLVHFKFEAMLLHLQTENLELANNILKCALSAGFRESGIMNTGSLGKSQKPTYPTVAVRAAGLSLDTIVGTLLSEHDRNLVEFHNIHEPDQMLLRLTVPENMIPLLVDLSNQKFVENRKRIDRFTRAVEDAVLAPKPKQSNWEDAETRKQRLRAEGLARQQALKNSKDATETDEAEAK</sequence>
<dbReference type="PANTHER" id="PTHR48418">
    <property type="entry name" value="TRNA WYBUTOSINE-SYNTHESIZING PROTEIN 3"/>
    <property type="match status" value="1"/>
</dbReference>
<evidence type="ECO:0000256" key="3">
    <source>
        <dbReference type="ARBA" id="ARBA00022603"/>
    </source>
</evidence>
<dbReference type="AlphaFoldDB" id="A0A3N4ILL8"/>
<name>A0A3N4ILL8_ASCIM</name>
<dbReference type="Proteomes" id="UP000275078">
    <property type="component" value="Unassembled WGS sequence"/>
</dbReference>
<dbReference type="OrthoDB" id="263283at2759"/>
<dbReference type="GO" id="GO:0032259">
    <property type="term" value="P:methylation"/>
    <property type="evidence" value="ECO:0007669"/>
    <property type="project" value="UniProtKB-KW"/>
</dbReference>
<keyword evidence="4" id="KW-0808">Transferase</keyword>
<evidence type="ECO:0000256" key="1">
    <source>
        <dbReference type="ARBA" id="ARBA00008569"/>
    </source>
</evidence>
<gene>
    <name evidence="11" type="ORF">BJ508DRAFT_322628</name>
</gene>
<organism evidence="11 12">
    <name type="scientific">Ascobolus immersus RN42</name>
    <dbReference type="NCBI Taxonomy" id="1160509"/>
    <lineage>
        <taxon>Eukaryota</taxon>
        <taxon>Fungi</taxon>
        <taxon>Dikarya</taxon>
        <taxon>Ascomycota</taxon>
        <taxon>Pezizomycotina</taxon>
        <taxon>Pezizomycetes</taxon>
        <taxon>Pezizales</taxon>
        <taxon>Ascobolaceae</taxon>
        <taxon>Ascobolus</taxon>
    </lineage>
</organism>
<dbReference type="InterPro" id="IPR036602">
    <property type="entry name" value="tRNA_yW-synthesising-like_sf"/>
</dbReference>
<feature type="compositionally biased region" description="Basic and acidic residues" evidence="9">
    <location>
        <begin position="312"/>
        <end position="325"/>
    </location>
</feature>
<evidence type="ECO:0000256" key="4">
    <source>
        <dbReference type="ARBA" id="ARBA00022679"/>
    </source>
</evidence>
<feature type="region of interest" description="Disordered" evidence="9">
    <location>
        <begin position="302"/>
        <end position="325"/>
    </location>
</feature>
<evidence type="ECO:0000313" key="11">
    <source>
        <dbReference type="EMBL" id="RPA85598.1"/>
    </source>
</evidence>
<dbReference type="GO" id="GO:0008033">
    <property type="term" value="P:tRNA processing"/>
    <property type="evidence" value="ECO:0007669"/>
    <property type="project" value="UniProtKB-KW"/>
</dbReference>
<comment type="similarity">
    <text evidence="1">Belongs to the TYW3 family.</text>
</comment>
<evidence type="ECO:0000256" key="9">
    <source>
        <dbReference type="SAM" id="MobiDB-lite"/>
    </source>
</evidence>
<evidence type="ECO:0000256" key="5">
    <source>
        <dbReference type="ARBA" id="ARBA00022691"/>
    </source>
</evidence>
<dbReference type="EC" id="2.1.1.282" evidence="2"/>
<evidence type="ECO:0000256" key="2">
    <source>
        <dbReference type="ARBA" id="ARBA00012750"/>
    </source>
</evidence>
<dbReference type="EMBL" id="ML119653">
    <property type="protein sequence ID" value="RPA85598.1"/>
    <property type="molecule type" value="Genomic_DNA"/>
</dbReference>
<keyword evidence="5" id="KW-0949">S-adenosyl-L-methionine</keyword>
<keyword evidence="3" id="KW-0489">Methyltransferase</keyword>
<comment type="catalytic activity">
    <reaction evidence="8">
        <text>4-demethyl-7-[(3S)-3-amino-3-carboxypropyl]wyosine(37) in tRNA(Phe) + S-adenosyl-L-methionine = 7-[(3S)-3-amino-3-carboxypropyl]wyosine(37) in tRNA(Phe) + S-adenosyl-L-homocysteine + H(+)</text>
        <dbReference type="Rhea" id="RHEA:36635"/>
        <dbReference type="Rhea" id="RHEA-COMP:10378"/>
        <dbReference type="Rhea" id="RHEA-COMP:10379"/>
        <dbReference type="ChEBI" id="CHEBI:15378"/>
        <dbReference type="ChEBI" id="CHEBI:57856"/>
        <dbReference type="ChEBI" id="CHEBI:59789"/>
        <dbReference type="ChEBI" id="CHEBI:73543"/>
        <dbReference type="ChEBI" id="CHEBI:73550"/>
        <dbReference type="EC" id="2.1.1.282"/>
    </reaction>
</comment>
<evidence type="ECO:0000256" key="8">
    <source>
        <dbReference type="ARBA" id="ARBA00049202"/>
    </source>
</evidence>
<dbReference type="SUPFAM" id="SSF111278">
    <property type="entry name" value="SSo0622-like"/>
    <property type="match status" value="1"/>
</dbReference>